<proteinExistence type="predicted"/>
<dbReference type="EMBL" id="JACASE010000014">
    <property type="protein sequence ID" value="KAF6410530.1"/>
    <property type="molecule type" value="Genomic_DNA"/>
</dbReference>
<sequence>MHWDGAGLMDTALTSVQSKSRLGPHSDNSVSPCKFLVPPAQPKWHCCSERAGLSLVKRGPFNRCLQLLPPLLQLPSYLLKTGQPHALALYYLLPLQCNFLDFFRFLSGCMACSSRSQVIFLAICSLLLSQLQSGCQRDEQSLYHLWHIFLPKFNF</sequence>
<evidence type="ECO:0000313" key="1">
    <source>
        <dbReference type="EMBL" id="KAF6410530.1"/>
    </source>
</evidence>
<keyword evidence="2" id="KW-1185">Reference proteome</keyword>
<gene>
    <name evidence="1" type="ORF">HJG63_009058</name>
</gene>
<evidence type="ECO:0000313" key="2">
    <source>
        <dbReference type="Proteomes" id="UP000593571"/>
    </source>
</evidence>
<comment type="caution">
    <text evidence="1">The sequence shown here is derived from an EMBL/GenBank/DDBJ whole genome shotgun (WGS) entry which is preliminary data.</text>
</comment>
<protein>
    <submittedName>
        <fullName evidence="1">Uncharacterized protein</fullName>
    </submittedName>
</protein>
<accession>A0A7J8CI46</accession>
<name>A0A7J8CI46_ROUAE</name>
<dbReference type="Proteomes" id="UP000593571">
    <property type="component" value="Unassembled WGS sequence"/>
</dbReference>
<dbReference type="AlphaFoldDB" id="A0A7J8CI46"/>
<reference evidence="1 2" key="1">
    <citation type="journal article" date="2020" name="Nature">
        <title>Six reference-quality genomes reveal evolution of bat adaptations.</title>
        <authorList>
            <person name="Jebb D."/>
            <person name="Huang Z."/>
            <person name="Pippel M."/>
            <person name="Hughes G.M."/>
            <person name="Lavrichenko K."/>
            <person name="Devanna P."/>
            <person name="Winkler S."/>
            <person name="Jermiin L.S."/>
            <person name="Skirmuntt E.C."/>
            <person name="Katzourakis A."/>
            <person name="Burkitt-Gray L."/>
            <person name="Ray D.A."/>
            <person name="Sullivan K.A.M."/>
            <person name="Roscito J.G."/>
            <person name="Kirilenko B.M."/>
            <person name="Davalos L.M."/>
            <person name="Corthals A.P."/>
            <person name="Power M.L."/>
            <person name="Jones G."/>
            <person name="Ransome R.D."/>
            <person name="Dechmann D.K.N."/>
            <person name="Locatelli A.G."/>
            <person name="Puechmaille S.J."/>
            <person name="Fedrigo O."/>
            <person name="Jarvis E.D."/>
            <person name="Hiller M."/>
            <person name="Vernes S.C."/>
            <person name="Myers E.W."/>
            <person name="Teeling E.C."/>
        </authorList>
    </citation>
    <scope>NUCLEOTIDE SEQUENCE [LARGE SCALE GENOMIC DNA]</scope>
    <source>
        <strain evidence="1">MRouAeg1</strain>
        <tissue evidence="1">Muscle</tissue>
    </source>
</reference>
<organism evidence="1 2">
    <name type="scientific">Rousettus aegyptiacus</name>
    <name type="common">Egyptian fruit bat</name>
    <name type="synonym">Pteropus aegyptiacus</name>
    <dbReference type="NCBI Taxonomy" id="9407"/>
    <lineage>
        <taxon>Eukaryota</taxon>
        <taxon>Metazoa</taxon>
        <taxon>Chordata</taxon>
        <taxon>Craniata</taxon>
        <taxon>Vertebrata</taxon>
        <taxon>Euteleostomi</taxon>
        <taxon>Mammalia</taxon>
        <taxon>Eutheria</taxon>
        <taxon>Laurasiatheria</taxon>
        <taxon>Chiroptera</taxon>
        <taxon>Yinpterochiroptera</taxon>
        <taxon>Pteropodoidea</taxon>
        <taxon>Pteropodidae</taxon>
        <taxon>Rousettinae</taxon>
        <taxon>Rousettus</taxon>
    </lineage>
</organism>